<dbReference type="InterPro" id="IPR008906">
    <property type="entry name" value="HATC_C_dom"/>
</dbReference>
<reference evidence="3" key="1">
    <citation type="journal article" date="2017" name="Cell">
        <title>Insights into land plant evolution garnered from the Marchantia polymorpha genome.</title>
        <authorList>
            <person name="Bowman J.L."/>
            <person name="Kohchi T."/>
            <person name="Yamato K.T."/>
            <person name="Jenkins J."/>
            <person name="Shu S."/>
            <person name="Ishizaki K."/>
            <person name="Yamaoka S."/>
            <person name="Nishihama R."/>
            <person name="Nakamura Y."/>
            <person name="Berger F."/>
            <person name="Adam C."/>
            <person name="Aki S.S."/>
            <person name="Althoff F."/>
            <person name="Araki T."/>
            <person name="Arteaga-Vazquez M.A."/>
            <person name="Balasubrmanian S."/>
            <person name="Barry K."/>
            <person name="Bauer D."/>
            <person name="Boehm C.R."/>
            <person name="Briginshaw L."/>
            <person name="Caballero-Perez J."/>
            <person name="Catarino B."/>
            <person name="Chen F."/>
            <person name="Chiyoda S."/>
            <person name="Chovatia M."/>
            <person name="Davies K.M."/>
            <person name="Delmans M."/>
            <person name="Demura T."/>
            <person name="Dierschke T."/>
            <person name="Dolan L."/>
            <person name="Dorantes-Acosta A.E."/>
            <person name="Eklund D.M."/>
            <person name="Florent S.N."/>
            <person name="Flores-Sandoval E."/>
            <person name="Fujiyama A."/>
            <person name="Fukuzawa H."/>
            <person name="Galik B."/>
            <person name="Grimanelli D."/>
            <person name="Grimwood J."/>
            <person name="Grossniklaus U."/>
            <person name="Hamada T."/>
            <person name="Haseloff J."/>
            <person name="Hetherington A.J."/>
            <person name="Higo A."/>
            <person name="Hirakawa Y."/>
            <person name="Hundley H.N."/>
            <person name="Ikeda Y."/>
            <person name="Inoue K."/>
            <person name="Inoue S.I."/>
            <person name="Ishida S."/>
            <person name="Jia Q."/>
            <person name="Kakita M."/>
            <person name="Kanazawa T."/>
            <person name="Kawai Y."/>
            <person name="Kawashima T."/>
            <person name="Kennedy M."/>
            <person name="Kinose K."/>
            <person name="Kinoshita T."/>
            <person name="Kohara Y."/>
            <person name="Koide E."/>
            <person name="Komatsu K."/>
            <person name="Kopischke S."/>
            <person name="Kubo M."/>
            <person name="Kyozuka J."/>
            <person name="Lagercrantz U."/>
            <person name="Lin S.S."/>
            <person name="Lindquist E."/>
            <person name="Lipzen A.M."/>
            <person name="Lu C.W."/>
            <person name="De Luna E."/>
            <person name="Martienssen R.A."/>
            <person name="Minamino N."/>
            <person name="Mizutani M."/>
            <person name="Mizutani M."/>
            <person name="Mochizuki N."/>
            <person name="Monte I."/>
            <person name="Mosher R."/>
            <person name="Nagasaki H."/>
            <person name="Nakagami H."/>
            <person name="Naramoto S."/>
            <person name="Nishitani K."/>
            <person name="Ohtani M."/>
            <person name="Okamoto T."/>
            <person name="Okumura M."/>
            <person name="Phillips J."/>
            <person name="Pollak B."/>
            <person name="Reinders A."/>
            <person name="Rovekamp M."/>
            <person name="Sano R."/>
            <person name="Sawa S."/>
            <person name="Schmid M.W."/>
            <person name="Shirakawa M."/>
            <person name="Solano R."/>
            <person name="Spunde A."/>
            <person name="Suetsugu N."/>
            <person name="Sugano S."/>
            <person name="Sugiyama A."/>
            <person name="Sun R."/>
            <person name="Suzuki Y."/>
            <person name="Takenaka M."/>
            <person name="Takezawa D."/>
            <person name="Tomogane H."/>
            <person name="Tsuzuki M."/>
            <person name="Ueda T."/>
            <person name="Umeda M."/>
            <person name="Ward J.M."/>
            <person name="Watanabe Y."/>
            <person name="Yazaki K."/>
            <person name="Yokoyama R."/>
            <person name="Yoshitake Y."/>
            <person name="Yotsui I."/>
            <person name="Zachgo S."/>
            <person name="Schmutz J."/>
        </authorList>
    </citation>
    <scope>NUCLEOTIDE SEQUENCE [LARGE SCALE GENOMIC DNA]</scope>
    <source>
        <strain evidence="3">Tak-1</strain>
    </source>
</reference>
<name>A0A2R6W748_MARPO</name>
<dbReference type="GO" id="GO:0006357">
    <property type="term" value="P:regulation of transcription by RNA polymerase II"/>
    <property type="evidence" value="ECO:0000318"/>
    <property type="project" value="GO_Central"/>
</dbReference>
<evidence type="ECO:0000259" key="1">
    <source>
        <dbReference type="Pfam" id="PF05699"/>
    </source>
</evidence>
<accession>A0A2R6W748</accession>
<dbReference type="OMA" id="FAVCHIM"/>
<gene>
    <name evidence="2" type="ORF">MARPO_0136s0008</name>
</gene>
<organism evidence="2 3">
    <name type="scientific">Marchantia polymorpha</name>
    <name type="common">Common liverwort</name>
    <name type="synonym">Marchantia aquatica</name>
    <dbReference type="NCBI Taxonomy" id="3197"/>
    <lineage>
        <taxon>Eukaryota</taxon>
        <taxon>Viridiplantae</taxon>
        <taxon>Streptophyta</taxon>
        <taxon>Embryophyta</taxon>
        <taxon>Marchantiophyta</taxon>
        <taxon>Marchantiopsida</taxon>
        <taxon>Marchantiidae</taxon>
        <taxon>Marchantiales</taxon>
        <taxon>Marchantiaceae</taxon>
        <taxon>Marchantia</taxon>
    </lineage>
</organism>
<dbReference type="GO" id="GO:0005634">
    <property type="term" value="C:nucleus"/>
    <property type="evidence" value="ECO:0000318"/>
    <property type="project" value="GO_Central"/>
</dbReference>
<dbReference type="Proteomes" id="UP000244005">
    <property type="component" value="Unassembled WGS sequence"/>
</dbReference>
<dbReference type="EMBL" id="KZ772808">
    <property type="protein sequence ID" value="PTQ29679.1"/>
    <property type="molecule type" value="Genomic_DNA"/>
</dbReference>
<dbReference type="InterPro" id="IPR052717">
    <property type="entry name" value="Vacuolar_transposase_reg"/>
</dbReference>
<dbReference type="InterPro" id="IPR012337">
    <property type="entry name" value="RNaseH-like_sf"/>
</dbReference>
<dbReference type="PANTHER" id="PTHR46169:SF15">
    <property type="entry name" value="INNER CENTROMERE PROTEIN A-LIKE ISOFORM X1-RELATED"/>
    <property type="match status" value="1"/>
</dbReference>
<dbReference type="Pfam" id="PF05699">
    <property type="entry name" value="Dimer_Tnp_hAT"/>
    <property type="match status" value="1"/>
</dbReference>
<dbReference type="PANTHER" id="PTHR46169">
    <property type="entry name" value="DNA REPLICATION-RELATED ELEMENT FACTOR, ISOFORM A"/>
    <property type="match status" value="1"/>
</dbReference>
<sequence length="595" mass="67237">MDQDQETENGELAVLPLSSLAVSSSGRRTEKRKRISWVRPYFVPVPGSNRLACIASKSCSRNYSTTSATSNLVLHLRNSHGITRESLEGALPGDPTQTTFTKFGSFLEVHNVLDDETKAKIMTSVVDWVIDTKQSFSSVESVSFKQMTNALNWFWPSCLRRSLTRTISDEMKTATKKFCDIVEAIPGRVAITCDGWSTRTLQSYFVITLHWIDETWTLRDCILDFKYFPPPHTIDGTFAVCHIMHRAVIDSESIFKPKVEKLRAMLKAIRLSSRMRADFKKVQVLLRAREHETKEVPGLDVENMWNTMFIMIDSSYSLMEAFQSLSNMSKHYSKLVTLTAIEWRVLKFFKDFLASAYEMTILSSGRYATLSNQPLVFESLKTHCQDTINGTINSGFTAPVYKDAARALMIKLEKHHEHLTGLLPMLALALDPAVPKTDQEIVPLTTRLREILRQQYGIDGTHEHGSSSALKNRTRSMLIAARRARAPTFDFNSDRDDVSKEITDFLQFTKTGDESCDDAVVWWAGIGRKCFPRLSLVARDTLMCMGSSVPSESAFSDSGAIATAESNRLCDTSIKTTMKLRSWKRLFNEINKTSL</sequence>
<proteinExistence type="predicted"/>
<keyword evidence="3" id="KW-1185">Reference proteome</keyword>
<protein>
    <recommendedName>
        <fullName evidence="1">HAT C-terminal dimerisation domain-containing protein</fullName>
    </recommendedName>
</protein>
<dbReference type="SUPFAM" id="SSF53098">
    <property type="entry name" value="Ribonuclease H-like"/>
    <property type="match status" value="1"/>
</dbReference>
<evidence type="ECO:0000313" key="2">
    <source>
        <dbReference type="EMBL" id="PTQ29679.1"/>
    </source>
</evidence>
<feature type="domain" description="HAT C-terminal dimerisation" evidence="1">
    <location>
        <begin position="518"/>
        <end position="583"/>
    </location>
</feature>
<evidence type="ECO:0000313" key="3">
    <source>
        <dbReference type="Proteomes" id="UP000244005"/>
    </source>
</evidence>
<dbReference type="OrthoDB" id="1607513at2759"/>
<dbReference type="GO" id="GO:0046983">
    <property type="term" value="F:protein dimerization activity"/>
    <property type="evidence" value="ECO:0007669"/>
    <property type="project" value="InterPro"/>
</dbReference>
<dbReference type="AlphaFoldDB" id="A0A2R6W748"/>